<keyword evidence="3" id="KW-1133">Transmembrane helix</keyword>
<dbReference type="PANTHER" id="PTHR42693:SF53">
    <property type="entry name" value="ENDO-4-O-SULFATASE"/>
    <property type="match status" value="1"/>
</dbReference>
<dbReference type="Proteomes" id="UP000428260">
    <property type="component" value="Chromosome"/>
</dbReference>
<organism evidence="5 6">
    <name type="scientific">Maribellus comscasis</name>
    <dbReference type="NCBI Taxonomy" id="2681766"/>
    <lineage>
        <taxon>Bacteria</taxon>
        <taxon>Pseudomonadati</taxon>
        <taxon>Bacteroidota</taxon>
        <taxon>Bacteroidia</taxon>
        <taxon>Marinilabiliales</taxon>
        <taxon>Prolixibacteraceae</taxon>
        <taxon>Maribellus</taxon>
    </lineage>
</organism>
<name>A0A6I6K415_9BACT</name>
<evidence type="ECO:0000313" key="6">
    <source>
        <dbReference type="Proteomes" id="UP000428260"/>
    </source>
</evidence>
<dbReference type="AlphaFoldDB" id="A0A6I6K415"/>
<feature type="domain" description="Sulfatase N-terminal" evidence="4">
    <location>
        <begin position="39"/>
        <end position="428"/>
    </location>
</feature>
<dbReference type="RefSeq" id="WP_158871128.1">
    <property type="nucleotide sequence ID" value="NZ_CP046401.1"/>
</dbReference>
<protein>
    <submittedName>
        <fullName evidence="5">Sulfatase-like hydrolase/transferase</fullName>
    </submittedName>
</protein>
<evidence type="ECO:0000256" key="3">
    <source>
        <dbReference type="SAM" id="Phobius"/>
    </source>
</evidence>
<dbReference type="CDD" id="cd16025">
    <property type="entry name" value="PAS_like"/>
    <property type="match status" value="1"/>
</dbReference>
<dbReference type="GO" id="GO:0016740">
    <property type="term" value="F:transferase activity"/>
    <property type="evidence" value="ECO:0007669"/>
    <property type="project" value="UniProtKB-KW"/>
</dbReference>
<dbReference type="Gene3D" id="3.40.720.10">
    <property type="entry name" value="Alkaline Phosphatase, subunit A"/>
    <property type="match status" value="1"/>
</dbReference>
<dbReference type="InterPro" id="IPR017850">
    <property type="entry name" value="Alkaline_phosphatase_core_sf"/>
</dbReference>
<dbReference type="EMBL" id="CP046401">
    <property type="protein sequence ID" value="QGY47347.1"/>
    <property type="molecule type" value="Genomic_DNA"/>
</dbReference>
<dbReference type="InterPro" id="IPR050738">
    <property type="entry name" value="Sulfatase"/>
</dbReference>
<evidence type="ECO:0000256" key="1">
    <source>
        <dbReference type="ARBA" id="ARBA00008779"/>
    </source>
</evidence>
<evidence type="ECO:0000259" key="4">
    <source>
        <dbReference type="Pfam" id="PF00884"/>
    </source>
</evidence>
<comment type="similarity">
    <text evidence="1">Belongs to the sulfatase family.</text>
</comment>
<sequence>MKKTWIYVVIIAVAIAGIFFLASSLKIKTNDEKLLNSQPNIILILGDDIGYSDIGPFGSEIKTPNLDRLASEGIRFANFYNMSKCEPSRSSLFSGLYEGGKNSVNFAQILKNEGYYVIHSGKEHWMNWAPEHVFAKNVFDQSLTFRAMSEFFVPPSGDFVNPFILNGDTVTYDQIYYEKKPFFKTDVLTDNALRWLEKPVTEEKPFFLFLGYGAAHYPLQARPEDISKYRGTYKSGWDKVRLERFESLKKAGLISENTRLSPPSSNINKFRGHPSGDEERRAKIPMYRPWDSLNDKEKDELDLEMAVFAAMVDRMDQNIGRVLSYLDEKGIAENTIVIYLSDNGSCPYDSNRDFDYPPGVAEGFRTLCAAWANAGNTPFKYFKQYGHEGGAHTHFIMRWPKNIKAGTITHQTGHIVDVAPTLLDAAGISFPDKLGEISPQPFHGTSLIPILSGKEKAEPDFYISGWTDRFKMYREKDWKIVKLNGNDWELYNIKQDPTEMNDLAGSLPEKVNQLRDNYQAREAELKASAK</sequence>
<keyword evidence="5" id="KW-0808">Transferase</keyword>
<keyword evidence="3" id="KW-0472">Membrane</keyword>
<feature type="transmembrane region" description="Helical" evidence="3">
    <location>
        <begin position="6"/>
        <end position="25"/>
    </location>
</feature>
<dbReference type="KEGG" id="mcos:GM418_27875"/>
<dbReference type="Pfam" id="PF00884">
    <property type="entry name" value="Sulfatase"/>
    <property type="match status" value="1"/>
</dbReference>
<dbReference type="InterPro" id="IPR000917">
    <property type="entry name" value="Sulfatase_N"/>
</dbReference>
<proteinExistence type="inferred from homology"/>
<accession>A0A6I6K415</accession>
<evidence type="ECO:0000256" key="2">
    <source>
        <dbReference type="ARBA" id="ARBA00022801"/>
    </source>
</evidence>
<keyword evidence="6" id="KW-1185">Reference proteome</keyword>
<reference evidence="5 6" key="1">
    <citation type="submission" date="2019-11" db="EMBL/GenBank/DDBJ databases">
        <authorList>
            <person name="Zheng R.K."/>
            <person name="Sun C.M."/>
        </authorList>
    </citation>
    <scope>NUCLEOTIDE SEQUENCE [LARGE SCALE GENOMIC DNA]</scope>
    <source>
        <strain evidence="5 6">WC007</strain>
    </source>
</reference>
<keyword evidence="3" id="KW-0812">Transmembrane</keyword>
<evidence type="ECO:0000313" key="5">
    <source>
        <dbReference type="EMBL" id="QGY47347.1"/>
    </source>
</evidence>
<dbReference type="SUPFAM" id="SSF53649">
    <property type="entry name" value="Alkaline phosphatase-like"/>
    <property type="match status" value="1"/>
</dbReference>
<gene>
    <name evidence="5" type="ORF">GM418_27875</name>
</gene>
<keyword evidence="2 5" id="KW-0378">Hydrolase</keyword>
<dbReference type="Gene3D" id="3.30.1120.10">
    <property type="match status" value="1"/>
</dbReference>
<dbReference type="PANTHER" id="PTHR42693">
    <property type="entry name" value="ARYLSULFATASE FAMILY MEMBER"/>
    <property type="match status" value="1"/>
</dbReference>
<dbReference type="GO" id="GO:0004065">
    <property type="term" value="F:arylsulfatase activity"/>
    <property type="evidence" value="ECO:0007669"/>
    <property type="project" value="TreeGrafter"/>
</dbReference>